<evidence type="ECO:0000256" key="4">
    <source>
        <dbReference type="ARBA" id="ARBA00022989"/>
    </source>
</evidence>
<evidence type="ECO:0000313" key="8">
    <source>
        <dbReference type="Proteomes" id="UP000094455"/>
    </source>
</evidence>
<comment type="subcellular location">
    <subcellularLocation>
        <location evidence="1">Membrane</location>
        <topology evidence="1">Single-pass membrane protein</topology>
    </subcellularLocation>
</comment>
<keyword evidence="4 6" id="KW-1133">Transmembrane helix</keyword>
<evidence type="ECO:0000256" key="1">
    <source>
        <dbReference type="ARBA" id="ARBA00004167"/>
    </source>
</evidence>
<sequence>MAVCCMEAVTAFDIGKEYFTKMRVDDAIVGVHSSEAKQVTPPSTIVSSWYAAMQKGKPSSGNGIGHGCPADSTLCGVVRLDTADEAIQLLSVREEDGKYAYDEQRGLRAEWSGVAYGDLTLTVVLDFTCVDSAEDRLGWVNHTSAFIDGDVHLAWSNKQFCSKDGRSGGGDGGKDGGKDPQDSGLGLFGMFFLIGAVAFAGYLVAQAWFNTSTMGNSSDFFNELVDIVVDSISSIPRLVLEVVNKITGGGAAGNASRGGYSAV</sequence>
<dbReference type="Pfam" id="PF09451">
    <property type="entry name" value="ATG27"/>
    <property type="match status" value="1"/>
</dbReference>
<dbReference type="EMBL" id="KV454005">
    <property type="protein sequence ID" value="ODQ44943.1"/>
    <property type="molecule type" value="Genomic_DNA"/>
</dbReference>
<dbReference type="GO" id="GO:0016020">
    <property type="term" value="C:membrane"/>
    <property type="evidence" value="ECO:0007669"/>
    <property type="project" value="UniProtKB-SubCell"/>
</dbReference>
<reference evidence="7 8" key="1">
    <citation type="journal article" date="2016" name="Proc. Natl. Acad. Sci. U.S.A.">
        <title>Comparative genomics of biotechnologically important yeasts.</title>
        <authorList>
            <person name="Riley R."/>
            <person name="Haridas S."/>
            <person name="Wolfe K.H."/>
            <person name="Lopes M.R."/>
            <person name="Hittinger C.T."/>
            <person name="Goeker M."/>
            <person name="Salamov A.A."/>
            <person name="Wisecaver J.H."/>
            <person name="Long T.M."/>
            <person name="Calvey C.H."/>
            <person name="Aerts A.L."/>
            <person name="Barry K.W."/>
            <person name="Choi C."/>
            <person name="Clum A."/>
            <person name="Coughlan A.Y."/>
            <person name="Deshpande S."/>
            <person name="Douglass A.P."/>
            <person name="Hanson S.J."/>
            <person name="Klenk H.-P."/>
            <person name="LaButti K.M."/>
            <person name="Lapidus A."/>
            <person name="Lindquist E.A."/>
            <person name="Lipzen A.M."/>
            <person name="Meier-Kolthoff J.P."/>
            <person name="Ohm R.A."/>
            <person name="Otillar R.P."/>
            <person name="Pangilinan J.L."/>
            <person name="Peng Y."/>
            <person name="Rokas A."/>
            <person name="Rosa C.A."/>
            <person name="Scheuner C."/>
            <person name="Sibirny A.A."/>
            <person name="Slot J.C."/>
            <person name="Stielow J.B."/>
            <person name="Sun H."/>
            <person name="Kurtzman C.P."/>
            <person name="Blackwell M."/>
            <person name="Grigoriev I.V."/>
            <person name="Jeffries T.W."/>
        </authorList>
    </citation>
    <scope>NUCLEOTIDE SEQUENCE [LARGE SCALE GENOMIC DNA]</scope>
    <source>
        <strain evidence="7 8">NRRL Y-2026</strain>
    </source>
</reference>
<keyword evidence="2 6" id="KW-0812">Transmembrane</keyword>
<keyword evidence="3" id="KW-0732">Signal</keyword>
<evidence type="ECO:0000256" key="2">
    <source>
        <dbReference type="ARBA" id="ARBA00022692"/>
    </source>
</evidence>
<dbReference type="OrthoDB" id="29460at2759"/>
<dbReference type="Proteomes" id="UP000094455">
    <property type="component" value="Unassembled WGS sequence"/>
</dbReference>
<keyword evidence="8" id="KW-1185">Reference proteome</keyword>
<name>A0A1E3NHY4_9ASCO</name>
<dbReference type="RefSeq" id="XP_019016056.1">
    <property type="nucleotide sequence ID" value="XM_019159961.1"/>
</dbReference>
<evidence type="ECO:0000256" key="5">
    <source>
        <dbReference type="ARBA" id="ARBA00023136"/>
    </source>
</evidence>
<dbReference type="GeneID" id="30176648"/>
<gene>
    <name evidence="7" type="ORF">PICMEDRAFT_12695</name>
</gene>
<proteinExistence type="predicted"/>
<protein>
    <submittedName>
        <fullName evidence="7">Uncharacterized protein</fullName>
    </submittedName>
</protein>
<organism evidence="7 8">
    <name type="scientific">Pichia membranifaciens NRRL Y-2026</name>
    <dbReference type="NCBI Taxonomy" id="763406"/>
    <lineage>
        <taxon>Eukaryota</taxon>
        <taxon>Fungi</taxon>
        <taxon>Dikarya</taxon>
        <taxon>Ascomycota</taxon>
        <taxon>Saccharomycotina</taxon>
        <taxon>Pichiomycetes</taxon>
        <taxon>Pichiales</taxon>
        <taxon>Pichiaceae</taxon>
        <taxon>Pichia</taxon>
    </lineage>
</organism>
<evidence type="ECO:0000256" key="6">
    <source>
        <dbReference type="SAM" id="Phobius"/>
    </source>
</evidence>
<keyword evidence="5 6" id="KW-0472">Membrane</keyword>
<dbReference type="STRING" id="763406.A0A1E3NHY4"/>
<evidence type="ECO:0000313" key="7">
    <source>
        <dbReference type="EMBL" id="ODQ44943.1"/>
    </source>
</evidence>
<accession>A0A1E3NHY4</accession>
<dbReference type="AlphaFoldDB" id="A0A1E3NHY4"/>
<evidence type="ECO:0000256" key="3">
    <source>
        <dbReference type="ARBA" id="ARBA00022729"/>
    </source>
</evidence>
<dbReference type="InterPro" id="IPR018939">
    <property type="entry name" value="Autophagy-rel_prot_27"/>
</dbReference>
<feature type="transmembrane region" description="Helical" evidence="6">
    <location>
        <begin position="185"/>
        <end position="205"/>
    </location>
</feature>